<gene>
    <name evidence="1" type="ORF">GAP32_086</name>
</gene>
<sequence length="67" mass="8072">MNKNVYLFYYTSYEIVDHDEDGAVYEDVRYNLSAFVDLKKGLEYYKSKYPSKSIQYESIIVMDFNEE</sequence>
<evidence type="ECO:0000313" key="2">
    <source>
        <dbReference type="Proteomes" id="UP000000457"/>
    </source>
</evidence>
<accession>K4FB11</accession>
<name>K4FB11_9CAUD</name>
<dbReference type="OrthoDB" id="27960at10239"/>
<proteinExistence type="predicted"/>
<reference evidence="1 2" key="1">
    <citation type="journal article" date="2014" name="Virology">
        <title>Supersize me: Cronobacter sakazakii phage GAP32.</title>
        <authorList>
            <person name="Abbasifar R."/>
            <person name="Griffiths M.W."/>
            <person name="Sabour P.M."/>
            <person name="Ackermann H.-W."/>
            <person name="Vandersteegen K."/>
            <person name="Lavigne R."/>
            <person name="Noben J.-P."/>
            <person name="Villa A.A."/>
            <person name="Abbasifar A."/>
            <person name="Nash J.H.E."/>
            <person name="Kropinski A.M."/>
        </authorList>
    </citation>
    <scope>NUCLEOTIDE SEQUENCE [LARGE SCALE GENOMIC DNA]</scope>
    <source>
        <strain evidence="1">GAP-32</strain>
    </source>
</reference>
<organism evidence="1 2">
    <name type="scientific">Cronobacter phage vB_CsaM_GAP32</name>
    <dbReference type="NCBI Taxonomy" id="1141136"/>
    <lineage>
        <taxon>Viruses</taxon>
        <taxon>Duplodnaviria</taxon>
        <taxon>Heunggongvirae</taxon>
        <taxon>Uroviricota</taxon>
        <taxon>Caudoviricetes</taxon>
        <taxon>Mimasvirus</taxon>
        <taxon>Mimasvirus GAP32</taxon>
    </lineage>
</organism>
<dbReference type="KEGG" id="vg:13993824"/>
<protein>
    <submittedName>
        <fullName evidence="1">Uncharacterized protein</fullName>
    </submittedName>
</protein>
<dbReference type="GeneID" id="13993824"/>
<keyword evidence="2" id="KW-1185">Reference proteome</keyword>
<dbReference type="EMBL" id="JN882285">
    <property type="protein sequence ID" value="AFC21534.1"/>
    <property type="molecule type" value="Genomic_DNA"/>
</dbReference>
<dbReference type="Proteomes" id="UP000000457">
    <property type="component" value="Segment"/>
</dbReference>
<dbReference type="RefSeq" id="YP_006987189.1">
    <property type="nucleotide sequence ID" value="NC_019401.1"/>
</dbReference>
<evidence type="ECO:0000313" key="1">
    <source>
        <dbReference type="EMBL" id="AFC21534.1"/>
    </source>
</evidence>